<reference evidence="1 2" key="1">
    <citation type="submission" date="2017-03" db="EMBL/GenBank/DDBJ databases">
        <title>Phylogenomics and comparative genomics of Lactobacillus salivarius, a mammalian gut commensal.</title>
        <authorList>
            <person name="Harris H.M."/>
        </authorList>
    </citation>
    <scope>NUCLEOTIDE SEQUENCE [LARGE SCALE GENOMIC DNA]</scope>
    <source>
        <strain evidence="1 2">AH4231</strain>
    </source>
</reference>
<dbReference type="RefSeq" id="WP_081515762.1">
    <property type="nucleotide sequence ID" value="NZ_NBEW01000071.1"/>
</dbReference>
<accession>A0A1V9TR61</accession>
<protein>
    <submittedName>
        <fullName evidence="1">Uncharacterized protein</fullName>
    </submittedName>
</protein>
<organism evidence="1 2">
    <name type="scientific">Ligilactobacillus salivarius</name>
    <dbReference type="NCBI Taxonomy" id="1624"/>
    <lineage>
        <taxon>Bacteria</taxon>
        <taxon>Bacillati</taxon>
        <taxon>Bacillota</taxon>
        <taxon>Bacilli</taxon>
        <taxon>Lactobacillales</taxon>
        <taxon>Lactobacillaceae</taxon>
        <taxon>Ligilactobacillus</taxon>
    </lineage>
</organism>
<name>A0A1V9TR61_9LACO</name>
<dbReference type="AlphaFoldDB" id="A0A1V9TR61"/>
<evidence type="ECO:0000313" key="1">
    <source>
        <dbReference type="EMBL" id="OQR25530.1"/>
    </source>
</evidence>
<proteinExistence type="predicted"/>
<dbReference type="EMBL" id="NBEY01000033">
    <property type="protein sequence ID" value="OQR25530.1"/>
    <property type="molecule type" value="Genomic_DNA"/>
</dbReference>
<evidence type="ECO:0000313" key="2">
    <source>
        <dbReference type="Proteomes" id="UP000192353"/>
    </source>
</evidence>
<comment type="caution">
    <text evidence="1">The sequence shown here is derived from an EMBL/GenBank/DDBJ whole genome shotgun (WGS) entry which is preliminary data.</text>
</comment>
<dbReference type="Proteomes" id="UP000192353">
    <property type="component" value="Unassembled WGS sequence"/>
</dbReference>
<gene>
    <name evidence="1" type="ORF">B6U37_04080</name>
</gene>
<sequence length="108" mass="12784">MNKNMENMITELKNEFPKIYDRVNHGLYMLVIDEDGKIYEDEPDFDEKIVEEIQIIYNGNTVSVYPNYIDKCSIRFFTVKYEDLDVITKAVAIVGKHLKNIDQKESWL</sequence>